<sequence>MISVIMSTYNEKVEWIQASISSILNQTFKNIELIIIVDNPLNQEIRQCLEQYSGNKRVSVFFNEKNMGLVYSLNRAISVCHGEYIARMDADDIAIETRLQKELDYLNDNNLDFVFANVNQMSENGKVTYRNAGIDMRPSEINKIIRYGNVSKHPTWFLKSTVFSDLGGYRNIEYCEDFDFVLRALSMDFKIGLLGTSVLNYRYRESSISRSNALEQFLKADYIKRLYIDEKLISTDVTTINEKYNNLSRKSKENYAQGLLYFQCFVKNLKQKNILASGIFLIRTVTTSKFLVKKVVDTTRFKIYERKLSKV</sequence>
<dbReference type="PANTHER" id="PTHR22916">
    <property type="entry name" value="GLYCOSYLTRANSFERASE"/>
    <property type="match status" value="1"/>
</dbReference>
<dbReference type="KEGG" id="laca:LAC1533_2280"/>
<dbReference type="GO" id="GO:0016758">
    <property type="term" value="F:hexosyltransferase activity"/>
    <property type="evidence" value="ECO:0007669"/>
    <property type="project" value="UniProtKB-ARBA"/>
</dbReference>
<evidence type="ECO:0000313" key="2">
    <source>
        <dbReference type="EMBL" id="SFV41706.1"/>
    </source>
</evidence>
<accession>A0A1K1KS42</accession>
<dbReference type="GeneID" id="95350366"/>
<evidence type="ECO:0000259" key="1">
    <source>
        <dbReference type="Pfam" id="PF00535"/>
    </source>
</evidence>
<dbReference type="InterPro" id="IPR001173">
    <property type="entry name" value="Glyco_trans_2-like"/>
</dbReference>
<proteinExistence type="predicted"/>
<feature type="domain" description="Glycosyltransferase 2-like" evidence="1">
    <location>
        <begin position="3"/>
        <end position="133"/>
    </location>
</feature>
<keyword evidence="2" id="KW-0808">Transferase</keyword>
<dbReference type="Proteomes" id="UP000190935">
    <property type="component" value="Chromosome I"/>
</dbReference>
<organism evidence="2 3">
    <name type="scientific">Ligilactobacillus acidipiscis</name>
    <dbReference type="NCBI Taxonomy" id="89059"/>
    <lineage>
        <taxon>Bacteria</taxon>
        <taxon>Bacillati</taxon>
        <taxon>Bacillota</taxon>
        <taxon>Bacilli</taxon>
        <taxon>Lactobacillales</taxon>
        <taxon>Lactobacillaceae</taxon>
        <taxon>Ligilactobacillus</taxon>
    </lineage>
</organism>
<dbReference type="EMBL" id="LT630287">
    <property type="protein sequence ID" value="SFV41706.1"/>
    <property type="molecule type" value="Genomic_DNA"/>
</dbReference>
<dbReference type="PANTHER" id="PTHR22916:SF3">
    <property type="entry name" value="UDP-GLCNAC:BETAGAL BETA-1,3-N-ACETYLGLUCOSAMINYLTRANSFERASE-LIKE PROTEIN 1"/>
    <property type="match status" value="1"/>
</dbReference>
<evidence type="ECO:0000313" key="3">
    <source>
        <dbReference type="Proteomes" id="UP000190935"/>
    </source>
</evidence>
<dbReference type="SUPFAM" id="SSF53448">
    <property type="entry name" value="Nucleotide-diphospho-sugar transferases"/>
    <property type="match status" value="1"/>
</dbReference>
<dbReference type="RefSeq" id="WP_079579593.1">
    <property type="nucleotide sequence ID" value="NZ_LT630287.1"/>
</dbReference>
<gene>
    <name evidence="2" type="ORF">LAC1533_2280</name>
</gene>
<dbReference type="AlphaFoldDB" id="A0A1K1KS42"/>
<dbReference type="InterPro" id="IPR029044">
    <property type="entry name" value="Nucleotide-diphossugar_trans"/>
</dbReference>
<dbReference type="Gene3D" id="3.90.550.10">
    <property type="entry name" value="Spore Coat Polysaccharide Biosynthesis Protein SpsA, Chain A"/>
    <property type="match status" value="1"/>
</dbReference>
<name>A0A1K1KS42_9LACO</name>
<protein>
    <submittedName>
        <fullName evidence="2">Glycosyltransferase</fullName>
    </submittedName>
</protein>
<dbReference type="Pfam" id="PF00535">
    <property type="entry name" value="Glycos_transf_2"/>
    <property type="match status" value="1"/>
</dbReference>
<reference evidence="3" key="1">
    <citation type="submission" date="2016-11" db="EMBL/GenBank/DDBJ databases">
        <authorList>
            <person name="Papadimitriou K."/>
        </authorList>
    </citation>
    <scope>NUCLEOTIDE SEQUENCE [LARGE SCALE GENOMIC DNA]</scope>
    <source>
        <strain evidence="3">ACA-DC 1533</strain>
    </source>
</reference>